<evidence type="ECO:0000256" key="3">
    <source>
        <dbReference type="ARBA" id="ARBA00022692"/>
    </source>
</evidence>
<gene>
    <name evidence="9" type="ORF">J2S67_001457</name>
</gene>
<dbReference type="Pfam" id="PF13396">
    <property type="entry name" value="PLDc_N"/>
    <property type="match status" value="1"/>
</dbReference>
<accession>A0ABU1Z0Q4</accession>
<name>A0ABU1Z0Q4_9MICC</name>
<keyword evidence="4 7" id="KW-1133">Transmembrane helix</keyword>
<dbReference type="Proteomes" id="UP001180715">
    <property type="component" value="Unassembled WGS sequence"/>
</dbReference>
<feature type="compositionally biased region" description="Basic and acidic residues" evidence="6">
    <location>
        <begin position="82"/>
        <end position="122"/>
    </location>
</feature>
<evidence type="ECO:0000256" key="4">
    <source>
        <dbReference type="ARBA" id="ARBA00022989"/>
    </source>
</evidence>
<evidence type="ECO:0000313" key="9">
    <source>
        <dbReference type="EMBL" id="MDR7294189.1"/>
    </source>
</evidence>
<evidence type="ECO:0000256" key="7">
    <source>
        <dbReference type="SAM" id="Phobius"/>
    </source>
</evidence>
<comment type="caution">
    <text evidence="9">The sequence shown here is derived from an EMBL/GenBank/DDBJ whole genome shotgun (WGS) entry which is preliminary data.</text>
</comment>
<keyword evidence="10" id="KW-1185">Reference proteome</keyword>
<protein>
    <recommendedName>
        <fullName evidence="8">Cardiolipin synthase N-terminal domain-containing protein</fullName>
    </recommendedName>
</protein>
<evidence type="ECO:0000259" key="8">
    <source>
        <dbReference type="Pfam" id="PF13396"/>
    </source>
</evidence>
<keyword evidence="3 7" id="KW-0812">Transmembrane</keyword>
<dbReference type="RefSeq" id="WP_310247673.1">
    <property type="nucleotide sequence ID" value="NZ_JAVDXX010000001.1"/>
</dbReference>
<feature type="transmembrane region" description="Helical" evidence="7">
    <location>
        <begin position="6"/>
        <end position="24"/>
    </location>
</feature>
<evidence type="ECO:0000313" key="10">
    <source>
        <dbReference type="Proteomes" id="UP001180715"/>
    </source>
</evidence>
<feature type="domain" description="Cardiolipin synthase N-terminal" evidence="8">
    <location>
        <begin position="14"/>
        <end position="57"/>
    </location>
</feature>
<reference evidence="9" key="1">
    <citation type="submission" date="2023-07" db="EMBL/GenBank/DDBJ databases">
        <title>Sequencing the genomes of 1000 actinobacteria strains.</title>
        <authorList>
            <person name="Klenk H.-P."/>
        </authorList>
    </citation>
    <scope>NUCLEOTIDE SEQUENCE</scope>
    <source>
        <strain evidence="9">DSM 13068</strain>
    </source>
</reference>
<keyword evidence="5 7" id="KW-0472">Membrane</keyword>
<dbReference type="InterPro" id="IPR027379">
    <property type="entry name" value="CLS_N"/>
</dbReference>
<feature type="compositionally biased region" description="Acidic residues" evidence="6">
    <location>
        <begin position="152"/>
        <end position="162"/>
    </location>
</feature>
<evidence type="ECO:0000256" key="5">
    <source>
        <dbReference type="ARBA" id="ARBA00023136"/>
    </source>
</evidence>
<keyword evidence="2" id="KW-1003">Cell membrane</keyword>
<organism evidence="9 10">
    <name type="scientific">Pseudoglutamicibacter albus</name>
    <dbReference type="NCBI Taxonomy" id="98671"/>
    <lineage>
        <taxon>Bacteria</taxon>
        <taxon>Bacillati</taxon>
        <taxon>Actinomycetota</taxon>
        <taxon>Actinomycetes</taxon>
        <taxon>Micrococcales</taxon>
        <taxon>Micrococcaceae</taxon>
        <taxon>Pseudoglutamicibacter</taxon>
    </lineage>
</organism>
<feature type="transmembrane region" description="Helical" evidence="7">
    <location>
        <begin position="36"/>
        <end position="56"/>
    </location>
</feature>
<feature type="region of interest" description="Disordered" evidence="6">
    <location>
        <begin position="59"/>
        <end position="162"/>
    </location>
</feature>
<evidence type="ECO:0000256" key="1">
    <source>
        <dbReference type="ARBA" id="ARBA00004651"/>
    </source>
</evidence>
<sequence>MRWLVFIVPLVLVFILYALFNAIGTPQHRVRSLPKGVWIAAIIVLPVVGAVLWLTLGSDKTAPAPTPRGQGPDDDAAFLERLNLERDRKKMRQDALRREKELEAREAALREREQAAERDRQRGNTGAVNPDRDSSGPGQSDDGQPGSGQPGDVEDSDGGERP</sequence>
<dbReference type="EMBL" id="JAVDXX010000001">
    <property type="protein sequence ID" value="MDR7294189.1"/>
    <property type="molecule type" value="Genomic_DNA"/>
</dbReference>
<proteinExistence type="predicted"/>
<comment type="subcellular location">
    <subcellularLocation>
        <location evidence="1">Cell membrane</location>
        <topology evidence="1">Multi-pass membrane protein</topology>
    </subcellularLocation>
</comment>
<evidence type="ECO:0000256" key="2">
    <source>
        <dbReference type="ARBA" id="ARBA00022475"/>
    </source>
</evidence>
<feature type="compositionally biased region" description="Low complexity" evidence="6">
    <location>
        <begin position="135"/>
        <end position="144"/>
    </location>
</feature>
<evidence type="ECO:0000256" key="6">
    <source>
        <dbReference type="SAM" id="MobiDB-lite"/>
    </source>
</evidence>